<dbReference type="Proteomes" id="UP000317940">
    <property type="component" value="Unassembled WGS sequence"/>
</dbReference>
<gene>
    <name evidence="9" type="ORF">FHX73_1691</name>
</gene>
<dbReference type="Pfam" id="PF02771">
    <property type="entry name" value="Acyl-CoA_dh_N"/>
    <property type="match status" value="1"/>
</dbReference>
<proteinExistence type="inferred from homology"/>
<evidence type="ECO:0000313" key="10">
    <source>
        <dbReference type="Proteomes" id="UP000317940"/>
    </source>
</evidence>
<dbReference type="InterPro" id="IPR006089">
    <property type="entry name" value="Acyl-CoA_DH_CS"/>
</dbReference>
<evidence type="ECO:0000256" key="3">
    <source>
        <dbReference type="ARBA" id="ARBA00022630"/>
    </source>
</evidence>
<evidence type="ECO:0000259" key="7">
    <source>
        <dbReference type="Pfam" id="PF02770"/>
    </source>
</evidence>
<keyword evidence="5" id="KW-0560">Oxidoreductase</keyword>
<comment type="caution">
    <text evidence="9">The sequence shown here is derived from an EMBL/GenBank/DDBJ whole genome shotgun (WGS) entry which is preliminary data.</text>
</comment>
<dbReference type="RefSeq" id="WP_145910928.1">
    <property type="nucleotide sequence ID" value="NZ_BAAAMZ010000035.1"/>
</dbReference>
<dbReference type="Pfam" id="PF02770">
    <property type="entry name" value="Acyl-CoA_dh_M"/>
    <property type="match status" value="1"/>
</dbReference>
<feature type="domain" description="Acyl-CoA oxidase/dehydrogenase middle" evidence="7">
    <location>
        <begin position="145"/>
        <end position="237"/>
    </location>
</feature>
<dbReference type="Gene3D" id="1.10.540.10">
    <property type="entry name" value="Acyl-CoA dehydrogenase/oxidase, N-terminal domain"/>
    <property type="match status" value="1"/>
</dbReference>
<dbReference type="OrthoDB" id="3404950at2"/>
<dbReference type="PANTHER" id="PTHR43884:SF12">
    <property type="entry name" value="ISOVALERYL-COA DEHYDROGENASE, MITOCHONDRIAL-RELATED"/>
    <property type="match status" value="1"/>
</dbReference>
<comment type="similarity">
    <text evidence="2 5">Belongs to the acyl-CoA dehydrogenase family.</text>
</comment>
<feature type="domain" description="Acyl-CoA dehydrogenase/oxidase C-terminal" evidence="6">
    <location>
        <begin position="248"/>
        <end position="406"/>
    </location>
</feature>
<dbReference type="PROSITE" id="PS00073">
    <property type="entry name" value="ACYL_COA_DH_2"/>
    <property type="match status" value="1"/>
</dbReference>
<dbReference type="InterPro" id="IPR009075">
    <property type="entry name" value="AcylCo_DH/oxidase_C"/>
</dbReference>
<dbReference type="InterPro" id="IPR036250">
    <property type="entry name" value="AcylCo_DH-like_C"/>
</dbReference>
<reference evidence="9 10" key="1">
    <citation type="submission" date="2019-06" db="EMBL/GenBank/DDBJ databases">
        <title>Sequencing the genomes of 1000 actinobacteria strains.</title>
        <authorList>
            <person name="Klenk H.-P."/>
        </authorList>
    </citation>
    <scope>NUCLEOTIDE SEQUENCE [LARGE SCALE GENOMIC DNA]</scope>
    <source>
        <strain evidence="9 10">DSM 44826</strain>
    </source>
</reference>
<dbReference type="Gene3D" id="1.20.140.10">
    <property type="entry name" value="Butyryl-CoA Dehydrogenase, subunit A, domain 3"/>
    <property type="match status" value="1"/>
</dbReference>
<dbReference type="GO" id="GO:0050660">
    <property type="term" value="F:flavin adenine dinucleotide binding"/>
    <property type="evidence" value="ECO:0007669"/>
    <property type="project" value="InterPro"/>
</dbReference>
<dbReference type="Gene3D" id="2.40.110.10">
    <property type="entry name" value="Butyryl-CoA Dehydrogenase, subunit A, domain 2"/>
    <property type="match status" value="1"/>
</dbReference>
<dbReference type="Pfam" id="PF00441">
    <property type="entry name" value="Acyl-CoA_dh_1"/>
    <property type="match status" value="1"/>
</dbReference>
<evidence type="ECO:0000256" key="4">
    <source>
        <dbReference type="ARBA" id="ARBA00022827"/>
    </source>
</evidence>
<sequence length="415" mass="45042">MPSDDLSPDELSTDVVAPDVVSPDVVPPTPAEALRAFREFARDTLRGHDAEFDSGAEPPLELYRPLHKQGLLNWWLPAEYGGAGLGLADSVDIVSELAYADAGSAFTLLISILGSSMVRLYGSPELKERYLTAMTREPGYASALGSEREAGSELINLTTTLTRRGDQVVLDGEKMFSTNSGFADFMVVFAKEAGAKGVASYRAVLVPRGTPGAQVVKRWDMIGLRSAGTYQVRFTDCAVPAGNVLDGPGLKIIEVGLNSSRILIAAIALGVSRRIRDLCLEYAIGKPLGGHKLIENAVFASKIGQMEMQIEVMRNQCLAAAREYDEVMALPDPAREFLQRGALRSSLTAKMFCGQTGWQIATVGSEMFGGLGYTNDMPISKYLRDIRAVTIVEAGDDVLRELVFRRFVLPSNRRI</sequence>
<dbReference type="SUPFAM" id="SSF56645">
    <property type="entry name" value="Acyl-CoA dehydrogenase NM domain-like"/>
    <property type="match status" value="1"/>
</dbReference>
<dbReference type="GO" id="GO:0003995">
    <property type="term" value="F:acyl-CoA dehydrogenase activity"/>
    <property type="evidence" value="ECO:0007669"/>
    <property type="project" value="InterPro"/>
</dbReference>
<dbReference type="PIRSF" id="PIRSF016578">
    <property type="entry name" value="HsaA"/>
    <property type="match status" value="1"/>
</dbReference>
<organism evidence="9 10">
    <name type="scientific">Kitasatospora viridis</name>
    <dbReference type="NCBI Taxonomy" id="281105"/>
    <lineage>
        <taxon>Bacteria</taxon>
        <taxon>Bacillati</taxon>
        <taxon>Actinomycetota</taxon>
        <taxon>Actinomycetes</taxon>
        <taxon>Kitasatosporales</taxon>
        <taxon>Streptomycetaceae</taxon>
        <taxon>Kitasatospora</taxon>
    </lineage>
</organism>
<evidence type="ECO:0000256" key="1">
    <source>
        <dbReference type="ARBA" id="ARBA00001974"/>
    </source>
</evidence>
<evidence type="ECO:0000313" key="9">
    <source>
        <dbReference type="EMBL" id="TWF72940.1"/>
    </source>
</evidence>
<evidence type="ECO:0000259" key="8">
    <source>
        <dbReference type="Pfam" id="PF02771"/>
    </source>
</evidence>
<feature type="domain" description="Acyl-CoA dehydrogenase/oxidase N-terminal" evidence="8">
    <location>
        <begin position="35"/>
        <end position="136"/>
    </location>
</feature>
<comment type="cofactor">
    <cofactor evidence="1 5">
        <name>FAD</name>
        <dbReference type="ChEBI" id="CHEBI:57692"/>
    </cofactor>
</comment>
<protein>
    <submittedName>
        <fullName evidence="9">Alkylation response protein AidB-like acyl-CoA dehydrogenase</fullName>
    </submittedName>
</protein>
<dbReference type="InterPro" id="IPR037069">
    <property type="entry name" value="AcylCoA_DH/ox_N_sf"/>
</dbReference>
<evidence type="ECO:0000259" key="6">
    <source>
        <dbReference type="Pfam" id="PF00441"/>
    </source>
</evidence>
<dbReference type="SUPFAM" id="SSF47203">
    <property type="entry name" value="Acyl-CoA dehydrogenase C-terminal domain-like"/>
    <property type="match status" value="1"/>
</dbReference>
<keyword evidence="10" id="KW-1185">Reference proteome</keyword>
<dbReference type="EMBL" id="VIWT01000006">
    <property type="protein sequence ID" value="TWF72940.1"/>
    <property type="molecule type" value="Genomic_DNA"/>
</dbReference>
<keyword evidence="4 5" id="KW-0274">FAD</keyword>
<evidence type="ECO:0000256" key="2">
    <source>
        <dbReference type="ARBA" id="ARBA00009347"/>
    </source>
</evidence>
<dbReference type="AlphaFoldDB" id="A0A561SDM4"/>
<dbReference type="InterPro" id="IPR006091">
    <property type="entry name" value="Acyl-CoA_Oxase/DH_mid-dom"/>
</dbReference>
<dbReference type="PANTHER" id="PTHR43884">
    <property type="entry name" value="ACYL-COA DEHYDROGENASE"/>
    <property type="match status" value="1"/>
</dbReference>
<dbReference type="InterPro" id="IPR013786">
    <property type="entry name" value="AcylCoA_DH/ox_N"/>
</dbReference>
<evidence type="ECO:0000256" key="5">
    <source>
        <dbReference type="RuleBase" id="RU362125"/>
    </source>
</evidence>
<name>A0A561SDM4_9ACTN</name>
<keyword evidence="3 5" id="KW-0285">Flavoprotein</keyword>
<accession>A0A561SDM4</accession>
<dbReference type="InterPro" id="IPR009100">
    <property type="entry name" value="AcylCoA_DH/oxidase_NM_dom_sf"/>
</dbReference>
<dbReference type="InterPro" id="IPR046373">
    <property type="entry name" value="Acyl-CoA_Oxase/DH_mid-dom_sf"/>
</dbReference>